<name>A0A921QTY4_SORBI</name>
<keyword evidence="1" id="KW-0732">Signal</keyword>
<evidence type="ECO:0000256" key="2">
    <source>
        <dbReference type="ARBA" id="ARBA00023157"/>
    </source>
</evidence>
<reference evidence="4" key="1">
    <citation type="journal article" date="2019" name="BMC Genomics">
        <title>A new reference genome for Sorghum bicolor reveals high levels of sequence similarity between sweet and grain genotypes: implications for the genetics of sugar metabolism.</title>
        <authorList>
            <person name="Cooper E.A."/>
            <person name="Brenton Z.W."/>
            <person name="Flinn B.S."/>
            <person name="Jenkins J."/>
            <person name="Shu S."/>
            <person name="Flowers D."/>
            <person name="Luo F."/>
            <person name="Wang Y."/>
            <person name="Xia P."/>
            <person name="Barry K."/>
            <person name="Daum C."/>
            <person name="Lipzen A."/>
            <person name="Yoshinaga Y."/>
            <person name="Schmutz J."/>
            <person name="Saski C."/>
            <person name="Vermerris W."/>
            <person name="Kresovich S."/>
        </authorList>
    </citation>
    <scope>NUCLEOTIDE SEQUENCE</scope>
</reference>
<dbReference type="PANTHER" id="PTHR32444:SF77">
    <property type="entry name" value="OS05G0163500 PROTEIN"/>
    <property type="match status" value="1"/>
</dbReference>
<dbReference type="PANTHER" id="PTHR32444">
    <property type="entry name" value="BULB-TYPE LECTIN DOMAIN-CONTAINING PROTEIN"/>
    <property type="match status" value="1"/>
</dbReference>
<accession>A0A921QTY4</accession>
<dbReference type="InterPro" id="IPR000858">
    <property type="entry name" value="S_locus_glycoprot_dom"/>
</dbReference>
<gene>
    <name evidence="4" type="ORF">BDA96_06G155500</name>
</gene>
<evidence type="ECO:0000313" key="4">
    <source>
        <dbReference type="EMBL" id="KAG0526551.1"/>
    </source>
</evidence>
<dbReference type="Proteomes" id="UP000807115">
    <property type="component" value="Chromosome 6"/>
</dbReference>
<dbReference type="GO" id="GO:0048544">
    <property type="term" value="P:recognition of pollen"/>
    <property type="evidence" value="ECO:0007669"/>
    <property type="project" value="InterPro"/>
</dbReference>
<feature type="domain" description="S-locus glycoprotein" evidence="3">
    <location>
        <begin position="69"/>
        <end position="151"/>
    </location>
</feature>
<dbReference type="AlphaFoldDB" id="A0A921QTY4"/>
<keyword evidence="2" id="KW-1015">Disulfide bond</keyword>
<comment type="caution">
    <text evidence="4">The sequence shown here is derived from an EMBL/GenBank/DDBJ whole genome shotgun (WGS) entry which is preliminary data.</text>
</comment>
<evidence type="ECO:0000256" key="1">
    <source>
        <dbReference type="ARBA" id="ARBA00022729"/>
    </source>
</evidence>
<evidence type="ECO:0000259" key="3">
    <source>
        <dbReference type="Pfam" id="PF00954"/>
    </source>
</evidence>
<dbReference type="EMBL" id="CM027685">
    <property type="protein sequence ID" value="KAG0526551.1"/>
    <property type="molecule type" value="Genomic_DNA"/>
</dbReference>
<dbReference type="Pfam" id="PF00954">
    <property type="entry name" value="S_locus_glycop"/>
    <property type="match status" value="1"/>
</dbReference>
<reference evidence="4" key="2">
    <citation type="submission" date="2020-10" db="EMBL/GenBank/DDBJ databases">
        <authorList>
            <person name="Cooper E.A."/>
            <person name="Brenton Z.W."/>
            <person name="Flinn B.S."/>
            <person name="Jenkins J."/>
            <person name="Shu S."/>
            <person name="Flowers D."/>
            <person name="Luo F."/>
            <person name="Wang Y."/>
            <person name="Xia P."/>
            <person name="Barry K."/>
            <person name="Daum C."/>
            <person name="Lipzen A."/>
            <person name="Yoshinaga Y."/>
            <person name="Schmutz J."/>
            <person name="Saski C."/>
            <person name="Vermerris W."/>
            <person name="Kresovich S."/>
        </authorList>
    </citation>
    <scope>NUCLEOTIDE SEQUENCE</scope>
</reference>
<proteinExistence type="predicted"/>
<evidence type="ECO:0000313" key="5">
    <source>
        <dbReference type="Proteomes" id="UP000807115"/>
    </source>
</evidence>
<organism evidence="4 5">
    <name type="scientific">Sorghum bicolor</name>
    <name type="common">Sorghum</name>
    <name type="synonym">Sorghum vulgare</name>
    <dbReference type="NCBI Taxonomy" id="4558"/>
    <lineage>
        <taxon>Eukaryota</taxon>
        <taxon>Viridiplantae</taxon>
        <taxon>Streptophyta</taxon>
        <taxon>Embryophyta</taxon>
        <taxon>Tracheophyta</taxon>
        <taxon>Spermatophyta</taxon>
        <taxon>Magnoliopsida</taxon>
        <taxon>Liliopsida</taxon>
        <taxon>Poales</taxon>
        <taxon>Poaceae</taxon>
        <taxon>PACMAD clade</taxon>
        <taxon>Panicoideae</taxon>
        <taxon>Andropogonodae</taxon>
        <taxon>Andropogoneae</taxon>
        <taxon>Sorghinae</taxon>
        <taxon>Sorghum</taxon>
    </lineage>
</organism>
<protein>
    <recommendedName>
        <fullName evidence="3">S-locus glycoprotein domain-containing protein</fullName>
    </recommendedName>
</protein>
<sequence>MKWQNSAKYLFHRVILTKPTTSMAFQQNLLATKNSLDLAHGVYSGQPSSNLTNGHSQILLLWNSSATYWSSRQWNGQYFSNMPQMSACALFTYEVVSNDQEEYFTYRLKTDTLIMRYVLDVSGQAKDMISWSDISEDWIALNGHLGAQCDVLYMLFVGHLQYVVWI</sequence>